<feature type="domain" description="Nudix hydrolase" evidence="4">
    <location>
        <begin position="4"/>
        <end position="133"/>
    </location>
</feature>
<evidence type="ECO:0000256" key="1">
    <source>
        <dbReference type="ARBA" id="ARBA00005582"/>
    </source>
</evidence>
<name>A0A510HMV2_9ACTN</name>
<protein>
    <submittedName>
        <fullName evidence="5">DNA mismatch repair protein MutT</fullName>
    </submittedName>
</protein>
<dbReference type="InterPro" id="IPR015797">
    <property type="entry name" value="NUDIX_hydrolase-like_dom_sf"/>
</dbReference>
<evidence type="ECO:0000313" key="6">
    <source>
        <dbReference type="Proteomes" id="UP000318065"/>
    </source>
</evidence>
<dbReference type="Gene3D" id="3.90.79.10">
    <property type="entry name" value="Nucleoside Triphosphate Pyrophosphohydrolase"/>
    <property type="match status" value="1"/>
</dbReference>
<evidence type="ECO:0000256" key="2">
    <source>
        <dbReference type="ARBA" id="ARBA00022801"/>
    </source>
</evidence>
<evidence type="ECO:0000256" key="3">
    <source>
        <dbReference type="RuleBase" id="RU003476"/>
    </source>
</evidence>
<organism evidence="5 6">
    <name type="scientific">Rubrobacter xylanophilus</name>
    <dbReference type="NCBI Taxonomy" id="49319"/>
    <lineage>
        <taxon>Bacteria</taxon>
        <taxon>Bacillati</taxon>
        <taxon>Actinomycetota</taxon>
        <taxon>Rubrobacteria</taxon>
        <taxon>Rubrobacterales</taxon>
        <taxon>Rubrobacteraceae</taxon>
        <taxon>Rubrobacter</taxon>
    </lineage>
</organism>
<dbReference type="PANTHER" id="PTHR43736">
    <property type="entry name" value="ADP-RIBOSE PYROPHOSPHATASE"/>
    <property type="match status" value="1"/>
</dbReference>
<dbReference type="InterPro" id="IPR020476">
    <property type="entry name" value="Nudix_hydrolase"/>
</dbReference>
<keyword evidence="6" id="KW-1185">Reference proteome</keyword>
<keyword evidence="2 3" id="KW-0378">Hydrolase</keyword>
<comment type="similarity">
    <text evidence="1 3">Belongs to the Nudix hydrolase family.</text>
</comment>
<dbReference type="PROSITE" id="PS00893">
    <property type="entry name" value="NUDIX_BOX"/>
    <property type="match status" value="1"/>
</dbReference>
<dbReference type="GO" id="GO:0016787">
    <property type="term" value="F:hydrolase activity"/>
    <property type="evidence" value="ECO:0007669"/>
    <property type="project" value="UniProtKB-KW"/>
</dbReference>
<dbReference type="AlphaFoldDB" id="A0A510HMV2"/>
<dbReference type="Pfam" id="PF00293">
    <property type="entry name" value="NUDIX"/>
    <property type="match status" value="1"/>
</dbReference>
<sequence length="133" mass="13817">MAGPETPKLMVDVVIPEEGGVVLVRRGSEPFEGRWALPGGFVEVGETVEEAAVREAAEETGLEVELSRLVGVYSEPGRDPRGHNVSVAFLARPVGGELKASSDAAEVAVLDPGSVELAFDHARIVADALGKGG</sequence>
<accession>A0A510HMV2</accession>
<dbReference type="PANTHER" id="PTHR43736:SF1">
    <property type="entry name" value="DIHYDRONEOPTERIN TRIPHOSPHATE DIPHOSPHATASE"/>
    <property type="match status" value="1"/>
</dbReference>
<reference evidence="5" key="1">
    <citation type="journal article" date="2019" name="Microbiol. Resour. Announc.">
        <title>Complete Genome Sequence of Rubrobacter xylanophilus Strain AA3-22, Isolated from Arima Onsen in Japan.</title>
        <authorList>
            <person name="Tomariguchi N."/>
            <person name="Miyazaki K."/>
        </authorList>
    </citation>
    <scope>NUCLEOTIDE SEQUENCE [LARGE SCALE GENOMIC DNA]</scope>
    <source>
        <strain evidence="5">AA3-22</strain>
    </source>
</reference>
<evidence type="ECO:0000313" key="5">
    <source>
        <dbReference type="EMBL" id="BBL81188.1"/>
    </source>
</evidence>
<gene>
    <name evidence="5" type="ORF">RxyAA322_30420</name>
</gene>
<proteinExistence type="inferred from homology"/>
<dbReference type="SUPFAM" id="SSF55811">
    <property type="entry name" value="Nudix"/>
    <property type="match status" value="1"/>
</dbReference>
<dbReference type="PRINTS" id="PR00502">
    <property type="entry name" value="NUDIXFAMILY"/>
</dbReference>
<dbReference type="OrthoDB" id="9786141at2"/>
<dbReference type="PROSITE" id="PS51462">
    <property type="entry name" value="NUDIX"/>
    <property type="match status" value="1"/>
</dbReference>
<dbReference type="RefSeq" id="WP_143529109.1">
    <property type="nucleotide sequence ID" value="NZ_AP019791.1"/>
</dbReference>
<dbReference type="EMBL" id="AP019791">
    <property type="protein sequence ID" value="BBL81188.1"/>
    <property type="molecule type" value="Genomic_DNA"/>
</dbReference>
<dbReference type="InterPro" id="IPR000086">
    <property type="entry name" value="NUDIX_hydrolase_dom"/>
</dbReference>
<dbReference type="Proteomes" id="UP000318065">
    <property type="component" value="Chromosome"/>
</dbReference>
<evidence type="ECO:0000259" key="4">
    <source>
        <dbReference type="PROSITE" id="PS51462"/>
    </source>
</evidence>
<dbReference type="InterPro" id="IPR020084">
    <property type="entry name" value="NUDIX_hydrolase_CS"/>
</dbReference>
<dbReference type="CDD" id="cd18873">
    <property type="entry name" value="NUDIX_NadM_like"/>
    <property type="match status" value="1"/>
</dbReference>